<sequence length="324" mass="37311">MNTKWEAFCKAAEKADVKPPEDPNLVDTLKSVFFFSDFVATSCIRNPEMLAEMVANGDLEKQYSVDEYDTRLKESLSKIAETIKRDKSQNLDSTIKHHLRELRQHEMVRIAFRDLSGFAGLSDTMTELSAFADRCLKWSLSVLFQHQCEKFGTPKKSDGSIQQLVIIGMGKLGARELNFSSDIDLIFAYPDTGIMSGRPKSVSSEEFFVRLCRKLVNVISETTLDGLVFRIDLDLRPFGKSGPIVMSFDAMEDYYQRQGREWERYAWIKARVVADGNGEGARFLKKMKPFVYRRYLDFATFESFRDMKRRIEVEVKRKGMTNNI</sequence>
<accession>A0A0F9B409</accession>
<dbReference type="InterPro" id="IPR043519">
    <property type="entry name" value="NT_sf"/>
</dbReference>
<protein>
    <recommendedName>
        <fullName evidence="1">Glutamate-ammonia ligase adenylyltransferase repeated domain-containing protein</fullName>
    </recommendedName>
</protein>
<name>A0A0F9B409_9ZZZZ</name>
<dbReference type="GO" id="GO:0005829">
    <property type="term" value="C:cytosol"/>
    <property type="evidence" value="ECO:0007669"/>
    <property type="project" value="TreeGrafter"/>
</dbReference>
<dbReference type="Gene3D" id="3.30.460.10">
    <property type="entry name" value="Beta Polymerase, domain 2"/>
    <property type="match status" value="1"/>
</dbReference>
<dbReference type="SUPFAM" id="SSF81301">
    <property type="entry name" value="Nucleotidyltransferase"/>
    <property type="match status" value="1"/>
</dbReference>
<gene>
    <name evidence="2" type="ORF">LCGC14_2496270</name>
</gene>
<dbReference type="CDD" id="cd05401">
    <property type="entry name" value="NT_GlnE_GlnD_like"/>
    <property type="match status" value="1"/>
</dbReference>
<feature type="domain" description="Glutamate-ammonia ligase adenylyltransferase repeated" evidence="1">
    <location>
        <begin position="28"/>
        <end position="285"/>
    </location>
</feature>
<dbReference type="EMBL" id="LAZR01039689">
    <property type="protein sequence ID" value="KKL16370.1"/>
    <property type="molecule type" value="Genomic_DNA"/>
</dbReference>
<evidence type="ECO:0000259" key="1">
    <source>
        <dbReference type="Pfam" id="PF03710"/>
    </source>
</evidence>
<dbReference type="PANTHER" id="PTHR30621">
    <property type="entry name" value="GLUTAMINE SYNTHETASE ADENYLYLTRANSFERASE"/>
    <property type="match status" value="1"/>
</dbReference>
<dbReference type="PANTHER" id="PTHR30621:SF0">
    <property type="entry name" value="BIFUNCTIONAL GLUTAMINE SYNTHETASE ADENYLYLTRANSFERASE_ADENYLYL-REMOVING ENZYME"/>
    <property type="match status" value="1"/>
</dbReference>
<comment type="caution">
    <text evidence="2">The sequence shown here is derived from an EMBL/GenBank/DDBJ whole genome shotgun (WGS) entry which is preliminary data.</text>
</comment>
<dbReference type="AlphaFoldDB" id="A0A0F9B409"/>
<dbReference type="GO" id="GO:0000820">
    <property type="term" value="P:regulation of glutamine family amino acid metabolic process"/>
    <property type="evidence" value="ECO:0007669"/>
    <property type="project" value="TreeGrafter"/>
</dbReference>
<feature type="non-terminal residue" evidence="2">
    <location>
        <position position="324"/>
    </location>
</feature>
<dbReference type="Pfam" id="PF03710">
    <property type="entry name" value="GlnE"/>
    <property type="match status" value="1"/>
</dbReference>
<reference evidence="2" key="1">
    <citation type="journal article" date="2015" name="Nature">
        <title>Complex archaea that bridge the gap between prokaryotes and eukaryotes.</title>
        <authorList>
            <person name="Spang A."/>
            <person name="Saw J.H."/>
            <person name="Jorgensen S.L."/>
            <person name="Zaremba-Niedzwiedzka K."/>
            <person name="Martijn J."/>
            <person name="Lind A.E."/>
            <person name="van Eijk R."/>
            <person name="Schleper C."/>
            <person name="Guy L."/>
            <person name="Ettema T.J."/>
        </authorList>
    </citation>
    <scope>NUCLEOTIDE SEQUENCE</scope>
</reference>
<organism evidence="2">
    <name type="scientific">marine sediment metagenome</name>
    <dbReference type="NCBI Taxonomy" id="412755"/>
    <lineage>
        <taxon>unclassified sequences</taxon>
        <taxon>metagenomes</taxon>
        <taxon>ecological metagenomes</taxon>
    </lineage>
</organism>
<dbReference type="InterPro" id="IPR005190">
    <property type="entry name" value="GlnE_rpt_dom"/>
</dbReference>
<evidence type="ECO:0000313" key="2">
    <source>
        <dbReference type="EMBL" id="KKL16370.1"/>
    </source>
</evidence>
<dbReference type="GO" id="GO:0008882">
    <property type="term" value="F:[glutamate-ammonia-ligase] adenylyltransferase activity"/>
    <property type="evidence" value="ECO:0007669"/>
    <property type="project" value="InterPro"/>
</dbReference>
<proteinExistence type="predicted"/>
<dbReference type="InterPro" id="IPR023057">
    <property type="entry name" value="GlnE"/>
</dbReference>